<keyword evidence="3" id="KW-1185">Reference proteome</keyword>
<evidence type="ECO:0000313" key="2">
    <source>
        <dbReference type="EMBL" id="KAF2482975.1"/>
    </source>
</evidence>
<evidence type="ECO:0000256" key="1">
    <source>
        <dbReference type="SAM" id="MobiDB-lite"/>
    </source>
</evidence>
<accession>A0A6A6PSV7</accession>
<dbReference type="AlphaFoldDB" id="A0A6A6PSV7"/>
<organism evidence="2 3">
    <name type="scientific">Neohortaea acidophila</name>
    <dbReference type="NCBI Taxonomy" id="245834"/>
    <lineage>
        <taxon>Eukaryota</taxon>
        <taxon>Fungi</taxon>
        <taxon>Dikarya</taxon>
        <taxon>Ascomycota</taxon>
        <taxon>Pezizomycotina</taxon>
        <taxon>Dothideomycetes</taxon>
        <taxon>Dothideomycetidae</taxon>
        <taxon>Mycosphaerellales</taxon>
        <taxon>Teratosphaeriaceae</taxon>
        <taxon>Neohortaea</taxon>
    </lineage>
</organism>
<sequence length="255" mass="27587">MASHRSVVLEEVQLVPFIQHLLDCHVQSCTLIVCSTRESFMTGLSSAVAKQGRPVHNTEANGSSAATDTSTHQLSNSPWSIPTLRLLASSRTIKLAFCPDVPHLRAYLASYACTQSMKADEGATATNSTSSPSLIAILNPLQLHRPTSAFSAQGLNRTFAVAIEAAYHSGRRLIFAECAVGDGNEAAHDTDTEEEALALAHSPSTNPWDEEVSILNVTTKTFSAGERGWVGRTVKVRTIAERWCEVQKLPATDLW</sequence>
<reference evidence="2" key="1">
    <citation type="journal article" date="2020" name="Stud. Mycol.">
        <title>101 Dothideomycetes genomes: a test case for predicting lifestyles and emergence of pathogens.</title>
        <authorList>
            <person name="Haridas S."/>
            <person name="Albert R."/>
            <person name="Binder M."/>
            <person name="Bloem J."/>
            <person name="Labutti K."/>
            <person name="Salamov A."/>
            <person name="Andreopoulos B."/>
            <person name="Baker S."/>
            <person name="Barry K."/>
            <person name="Bills G."/>
            <person name="Bluhm B."/>
            <person name="Cannon C."/>
            <person name="Castanera R."/>
            <person name="Culley D."/>
            <person name="Daum C."/>
            <person name="Ezra D."/>
            <person name="Gonzalez J."/>
            <person name="Henrissat B."/>
            <person name="Kuo A."/>
            <person name="Liang C."/>
            <person name="Lipzen A."/>
            <person name="Lutzoni F."/>
            <person name="Magnuson J."/>
            <person name="Mondo S."/>
            <person name="Nolan M."/>
            <person name="Ohm R."/>
            <person name="Pangilinan J."/>
            <person name="Park H.-J."/>
            <person name="Ramirez L."/>
            <person name="Alfaro M."/>
            <person name="Sun H."/>
            <person name="Tritt A."/>
            <person name="Yoshinaga Y."/>
            <person name="Zwiers L.-H."/>
            <person name="Turgeon B."/>
            <person name="Goodwin S."/>
            <person name="Spatafora J."/>
            <person name="Crous P."/>
            <person name="Grigoriev I."/>
        </authorList>
    </citation>
    <scope>NUCLEOTIDE SEQUENCE</scope>
    <source>
        <strain evidence="2">CBS 113389</strain>
    </source>
</reference>
<dbReference type="RefSeq" id="XP_033589545.1">
    <property type="nucleotide sequence ID" value="XM_033731146.1"/>
</dbReference>
<protein>
    <submittedName>
        <fullName evidence="2">Uncharacterized protein</fullName>
    </submittedName>
</protein>
<dbReference type="Proteomes" id="UP000799767">
    <property type="component" value="Unassembled WGS sequence"/>
</dbReference>
<gene>
    <name evidence="2" type="ORF">BDY17DRAFT_251149</name>
</gene>
<name>A0A6A6PSV7_9PEZI</name>
<evidence type="ECO:0000313" key="3">
    <source>
        <dbReference type="Proteomes" id="UP000799767"/>
    </source>
</evidence>
<proteinExistence type="predicted"/>
<dbReference type="EMBL" id="MU001635">
    <property type="protein sequence ID" value="KAF2482975.1"/>
    <property type="molecule type" value="Genomic_DNA"/>
</dbReference>
<feature type="region of interest" description="Disordered" evidence="1">
    <location>
        <begin position="51"/>
        <end position="74"/>
    </location>
</feature>
<feature type="compositionally biased region" description="Polar residues" evidence="1">
    <location>
        <begin position="58"/>
        <end position="74"/>
    </location>
</feature>
<dbReference type="OrthoDB" id="5391496at2759"/>
<dbReference type="GeneID" id="54472148"/>